<sequence>MQKTNKNSAGTLRSHSKLCSQVSSRALRSVRCVSPCGSYSSGNSKQSFQFRISANNFKFQPVPPQKCQPSSHWCSIRCAIIIVNNFFVFMYYIFLVLVNVCNNNLLIFYYSSIFKRKRFQRF</sequence>
<keyword evidence="1" id="KW-1133">Transmembrane helix</keyword>
<evidence type="ECO:0000256" key="1">
    <source>
        <dbReference type="SAM" id="Phobius"/>
    </source>
</evidence>
<organism evidence="2 3">
    <name type="scientific">Caenorhabditis elegans</name>
    <dbReference type="NCBI Taxonomy" id="6239"/>
    <lineage>
        <taxon>Eukaryota</taxon>
        <taxon>Metazoa</taxon>
        <taxon>Ecdysozoa</taxon>
        <taxon>Nematoda</taxon>
        <taxon>Chromadorea</taxon>
        <taxon>Rhabditida</taxon>
        <taxon>Rhabditina</taxon>
        <taxon>Rhabditomorpha</taxon>
        <taxon>Rhabditoidea</taxon>
        <taxon>Rhabditidae</taxon>
        <taxon>Peloderinae</taxon>
        <taxon>Caenorhabditis</taxon>
    </lineage>
</organism>
<protein>
    <submittedName>
        <fullName evidence="2">Late ELOngation arrest</fullName>
    </submittedName>
</protein>
<dbReference type="WormBase" id="C18A3.9">
    <property type="protein sequence ID" value="CE29177"/>
    <property type="gene ID" value="WBGene00015945"/>
    <property type="gene designation" value="lelo-4"/>
</dbReference>
<keyword evidence="1" id="KW-0472">Membrane</keyword>
<evidence type="ECO:0000313" key="3">
    <source>
        <dbReference type="Proteomes" id="UP000001940"/>
    </source>
</evidence>
<dbReference type="PaxDb" id="6239-C18A3.9"/>
<feature type="transmembrane region" description="Helical" evidence="1">
    <location>
        <begin position="89"/>
        <end position="111"/>
    </location>
</feature>
<evidence type="ECO:0000313" key="2">
    <source>
        <dbReference type="EMBL" id="CCD65024.1"/>
    </source>
</evidence>
<dbReference type="RefSeq" id="NP_495124.1">
    <property type="nucleotide sequence ID" value="NM_062723.1"/>
</dbReference>
<accession>Q95QV4</accession>
<keyword evidence="1" id="KW-0812">Transmembrane</keyword>
<dbReference type="InParanoid" id="Q95QV4"/>
<dbReference type="CTD" id="259688"/>
<dbReference type="GeneID" id="259688"/>
<dbReference type="Bgee" id="WBGene00015945">
    <property type="expression patterns" value="Expressed in embryo and 3 other cell types or tissues"/>
</dbReference>
<keyword evidence="3" id="KW-1185">Reference proteome</keyword>
<name>Q95QV4_CAEEL</name>
<gene>
    <name evidence="2 4" type="primary">lelo-4</name>
    <name evidence="4" type="ORF">C18A3.9</name>
    <name evidence="2" type="ORF">CELE_C18A3.9</name>
</gene>
<evidence type="ECO:0000313" key="4">
    <source>
        <dbReference type="WormBase" id="C18A3.9"/>
    </source>
</evidence>
<dbReference type="EMBL" id="BX284602">
    <property type="protein sequence ID" value="CCD65024.1"/>
    <property type="molecule type" value="Genomic_DNA"/>
</dbReference>
<proteinExistence type="predicted"/>
<dbReference type="Proteomes" id="UP000001940">
    <property type="component" value="Chromosome II"/>
</dbReference>
<dbReference type="AGR" id="WB:WBGene00015945"/>
<dbReference type="KEGG" id="cel:CELE_C18A3.9"/>
<dbReference type="AlphaFoldDB" id="Q95QV4"/>
<reference evidence="2 3" key="1">
    <citation type="journal article" date="1998" name="Science">
        <title>Genome sequence of the nematode C. elegans: a platform for investigating biology.</title>
        <authorList>
            <consortium name="The C. elegans sequencing consortium"/>
            <person name="Sulson J.E."/>
            <person name="Waterston R."/>
        </authorList>
    </citation>
    <scope>NUCLEOTIDE SEQUENCE [LARGE SCALE GENOMIC DNA]</scope>
    <source>
        <strain evidence="2 3">Bristol N2</strain>
    </source>
</reference>
<dbReference type="UCSC" id="C18A3.9">
    <property type="organism name" value="c. elegans"/>
</dbReference>
<dbReference type="HOGENOM" id="CLU_2028785_0_0_1"/>
<dbReference type="FunCoup" id="Q95QV4">
    <property type="interactions" value="3"/>
</dbReference>